<proteinExistence type="predicted"/>
<reference evidence="2 3" key="1">
    <citation type="submission" date="2024-05" db="EMBL/GenBank/DDBJ databases">
        <authorList>
            <person name="Wallberg A."/>
        </authorList>
    </citation>
    <scope>NUCLEOTIDE SEQUENCE [LARGE SCALE GENOMIC DNA]</scope>
</reference>
<keyword evidence="1" id="KW-1133">Transmembrane helix</keyword>
<organism evidence="2 3">
    <name type="scientific">Meganyctiphanes norvegica</name>
    <name type="common">Northern krill</name>
    <name type="synonym">Thysanopoda norvegica</name>
    <dbReference type="NCBI Taxonomy" id="48144"/>
    <lineage>
        <taxon>Eukaryota</taxon>
        <taxon>Metazoa</taxon>
        <taxon>Ecdysozoa</taxon>
        <taxon>Arthropoda</taxon>
        <taxon>Crustacea</taxon>
        <taxon>Multicrustacea</taxon>
        <taxon>Malacostraca</taxon>
        <taxon>Eumalacostraca</taxon>
        <taxon>Eucarida</taxon>
        <taxon>Euphausiacea</taxon>
        <taxon>Euphausiidae</taxon>
        <taxon>Meganyctiphanes</taxon>
    </lineage>
</organism>
<dbReference type="EMBL" id="CAXKWB010002067">
    <property type="protein sequence ID" value="CAL4066113.1"/>
    <property type="molecule type" value="Genomic_DNA"/>
</dbReference>
<gene>
    <name evidence="2" type="ORF">MNOR_LOCUS5360</name>
</gene>
<sequence length="136" mass="14695">MGKPIMLNAFSFGLLRSKSIWARLAAIIFLIFSPPFPMTIPTLSEGTTNLSLMHPGCVILLLLVDTSTLTLSRESGMSLFTIWSDIVVLVRSVNNVTSRSVLKRCLGALFSSSSSSSSKSTQISSSKSSLLFIFVS</sequence>
<name>A0AAV2PVX0_MEGNR</name>
<evidence type="ECO:0000256" key="1">
    <source>
        <dbReference type="SAM" id="Phobius"/>
    </source>
</evidence>
<keyword evidence="1" id="KW-0472">Membrane</keyword>
<keyword evidence="3" id="KW-1185">Reference proteome</keyword>
<feature type="transmembrane region" description="Helical" evidence="1">
    <location>
        <begin position="20"/>
        <end position="40"/>
    </location>
</feature>
<dbReference type="AlphaFoldDB" id="A0AAV2PVX0"/>
<accession>A0AAV2PVX0</accession>
<keyword evidence="1" id="KW-0812">Transmembrane</keyword>
<comment type="caution">
    <text evidence="2">The sequence shown here is derived from an EMBL/GenBank/DDBJ whole genome shotgun (WGS) entry which is preliminary data.</text>
</comment>
<evidence type="ECO:0000313" key="2">
    <source>
        <dbReference type="EMBL" id="CAL4066113.1"/>
    </source>
</evidence>
<feature type="transmembrane region" description="Helical" evidence="1">
    <location>
        <begin position="52"/>
        <end position="71"/>
    </location>
</feature>
<dbReference type="Proteomes" id="UP001497623">
    <property type="component" value="Unassembled WGS sequence"/>
</dbReference>
<protein>
    <submittedName>
        <fullName evidence="2">Uncharacterized protein</fullName>
    </submittedName>
</protein>
<evidence type="ECO:0000313" key="3">
    <source>
        <dbReference type="Proteomes" id="UP001497623"/>
    </source>
</evidence>